<dbReference type="Proteomes" id="UP000199073">
    <property type="component" value="Unassembled WGS sequence"/>
</dbReference>
<dbReference type="Pfam" id="PF04402">
    <property type="entry name" value="SIMPL"/>
    <property type="match status" value="1"/>
</dbReference>
<keyword evidence="2" id="KW-0808">Transferase</keyword>
<gene>
    <name evidence="2" type="ORF">SAMN05660330_03149</name>
</gene>
<organism evidence="2 3">
    <name type="scientific">Desulforhopalus singaporensis</name>
    <dbReference type="NCBI Taxonomy" id="91360"/>
    <lineage>
        <taxon>Bacteria</taxon>
        <taxon>Pseudomonadati</taxon>
        <taxon>Thermodesulfobacteriota</taxon>
        <taxon>Desulfobulbia</taxon>
        <taxon>Desulfobulbales</taxon>
        <taxon>Desulfocapsaceae</taxon>
        <taxon>Desulforhopalus</taxon>
    </lineage>
</organism>
<dbReference type="InterPro" id="IPR007497">
    <property type="entry name" value="SIMPL/DUF541"/>
</dbReference>
<evidence type="ECO:0000313" key="3">
    <source>
        <dbReference type="Proteomes" id="UP000199073"/>
    </source>
</evidence>
<dbReference type="PANTHER" id="PTHR34387:SF1">
    <property type="entry name" value="PERIPLASMIC IMMUNOGENIC PROTEIN"/>
    <property type="match status" value="1"/>
</dbReference>
<feature type="chain" id="PRO_5011603939" evidence="1">
    <location>
        <begin position="22"/>
        <end position="233"/>
    </location>
</feature>
<feature type="signal peptide" evidence="1">
    <location>
        <begin position="1"/>
        <end position="21"/>
    </location>
</feature>
<dbReference type="RefSeq" id="WP_092224526.1">
    <property type="nucleotide sequence ID" value="NZ_FNJI01000025.1"/>
</dbReference>
<sequence>MMKKQLIAIILVLLCPVLLQAKQDVPSIKVNGTAVRKAVPDELRWRLTIKSVDNSVPVVSQKHAEEVGATLKALEELGQKSEDVLTTGMQLRENMIFRNNTRVREGYLALTTVTFTQNRIEDYLAYWLRLAELTNLTIERVDFAVSNHKEIVDELRIEALLDARQKAEKLVQAVGGQLEEPLVIEEVPNGIQVKAMGNAMAESYRNGGGTPPVSPGTIEIEARIAAVFRMSNS</sequence>
<dbReference type="AlphaFoldDB" id="A0A1H0TLR5"/>
<dbReference type="GO" id="GO:0016301">
    <property type="term" value="F:kinase activity"/>
    <property type="evidence" value="ECO:0007669"/>
    <property type="project" value="UniProtKB-KW"/>
</dbReference>
<dbReference type="InterPro" id="IPR052022">
    <property type="entry name" value="26kDa_periplasmic_antigen"/>
</dbReference>
<accession>A0A1H0TLR5</accession>
<dbReference type="Gene3D" id="3.30.110.170">
    <property type="entry name" value="Protein of unknown function (DUF541), domain 1"/>
    <property type="match status" value="1"/>
</dbReference>
<evidence type="ECO:0000256" key="1">
    <source>
        <dbReference type="SAM" id="SignalP"/>
    </source>
</evidence>
<dbReference type="Gene3D" id="3.30.70.2970">
    <property type="entry name" value="Protein of unknown function (DUF541), domain 2"/>
    <property type="match status" value="1"/>
</dbReference>
<reference evidence="2 3" key="1">
    <citation type="submission" date="2016-10" db="EMBL/GenBank/DDBJ databases">
        <authorList>
            <person name="de Groot N.N."/>
        </authorList>
    </citation>
    <scope>NUCLEOTIDE SEQUENCE [LARGE SCALE GENOMIC DNA]</scope>
    <source>
        <strain evidence="2 3">DSM 12130</strain>
    </source>
</reference>
<keyword evidence="1" id="KW-0732">Signal</keyword>
<keyword evidence="2" id="KW-0418">Kinase</keyword>
<dbReference type="STRING" id="91360.SAMN05660330_03149"/>
<evidence type="ECO:0000313" key="2">
    <source>
        <dbReference type="EMBL" id="SDP54974.1"/>
    </source>
</evidence>
<dbReference type="EMBL" id="FNJI01000025">
    <property type="protein sequence ID" value="SDP54974.1"/>
    <property type="molecule type" value="Genomic_DNA"/>
</dbReference>
<dbReference type="OrthoDB" id="6076439at2"/>
<keyword evidence="3" id="KW-1185">Reference proteome</keyword>
<protein>
    <submittedName>
        <fullName evidence="2">Uncharacterized conserved protein YggE, contains kinase-interacting SIMPL domain</fullName>
    </submittedName>
</protein>
<name>A0A1H0TLR5_9BACT</name>
<dbReference type="GO" id="GO:0006974">
    <property type="term" value="P:DNA damage response"/>
    <property type="evidence" value="ECO:0007669"/>
    <property type="project" value="TreeGrafter"/>
</dbReference>
<proteinExistence type="predicted"/>
<dbReference type="PANTHER" id="PTHR34387">
    <property type="entry name" value="SLR1258 PROTEIN"/>
    <property type="match status" value="1"/>
</dbReference>